<keyword evidence="5" id="KW-0496">Mitochondrion</keyword>
<name>A0AA35PIP7_9SAUR</name>
<dbReference type="GO" id="GO:0005758">
    <property type="term" value="C:mitochondrial intermembrane space"/>
    <property type="evidence" value="ECO:0007669"/>
    <property type="project" value="UniProtKB-SubCell"/>
</dbReference>
<evidence type="ECO:0000313" key="10">
    <source>
        <dbReference type="Proteomes" id="UP001178461"/>
    </source>
</evidence>
<evidence type="ECO:0000256" key="8">
    <source>
        <dbReference type="SAM" id="MobiDB-lite"/>
    </source>
</evidence>
<keyword evidence="3" id="KW-0479">Metal-binding</keyword>
<keyword evidence="7" id="KW-0143">Chaperone</keyword>
<sequence length="74" mass="7816">MSESHSDATAEGQGAPDPTTEEPPCAELKAASEKCIKEKGGEACKELLEAYHSCLRALGMAHQDLEANPLPPSH</sequence>
<evidence type="ECO:0000256" key="2">
    <source>
        <dbReference type="ARBA" id="ARBA00009241"/>
    </source>
</evidence>
<comment type="similarity">
    <text evidence="2">Belongs to the COX17 family.</text>
</comment>
<dbReference type="SUPFAM" id="SSF47072">
    <property type="entry name" value="Cysteine alpha-hairpin motif"/>
    <property type="match status" value="1"/>
</dbReference>
<dbReference type="Pfam" id="PF05051">
    <property type="entry name" value="COX17"/>
    <property type="match status" value="1"/>
</dbReference>
<organism evidence="9 10">
    <name type="scientific">Podarcis lilfordi</name>
    <name type="common">Lilford's wall lizard</name>
    <dbReference type="NCBI Taxonomy" id="74358"/>
    <lineage>
        <taxon>Eukaryota</taxon>
        <taxon>Metazoa</taxon>
        <taxon>Chordata</taxon>
        <taxon>Craniata</taxon>
        <taxon>Vertebrata</taxon>
        <taxon>Euteleostomi</taxon>
        <taxon>Lepidosauria</taxon>
        <taxon>Squamata</taxon>
        <taxon>Bifurcata</taxon>
        <taxon>Unidentata</taxon>
        <taxon>Episquamata</taxon>
        <taxon>Laterata</taxon>
        <taxon>Lacertibaenia</taxon>
        <taxon>Lacertidae</taxon>
        <taxon>Podarcis</taxon>
    </lineage>
</organism>
<evidence type="ECO:0000256" key="4">
    <source>
        <dbReference type="ARBA" id="ARBA00023008"/>
    </source>
</evidence>
<evidence type="ECO:0000256" key="6">
    <source>
        <dbReference type="ARBA" id="ARBA00023157"/>
    </source>
</evidence>
<evidence type="ECO:0000256" key="1">
    <source>
        <dbReference type="ARBA" id="ARBA00004569"/>
    </source>
</evidence>
<dbReference type="PROSITE" id="PS51808">
    <property type="entry name" value="CHCH"/>
    <property type="match status" value="1"/>
</dbReference>
<keyword evidence="4" id="KW-0186">Copper</keyword>
<dbReference type="InterPro" id="IPR007745">
    <property type="entry name" value="Cyt_c_oxidase_Cu-chaperone"/>
</dbReference>
<accession>A0AA35PIP7</accession>
<dbReference type="Proteomes" id="UP001178461">
    <property type="component" value="Chromosome 13"/>
</dbReference>
<gene>
    <name evidence="9" type="ORF">PODLI_1B001391</name>
</gene>
<dbReference type="InterPro" id="IPR009069">
    <property type="entry name" value="Cys_alpha_HP_mot_SF"/>
</dbReference>
<evidence type="ECO:0000256" key="3">
    <source>
        <dbReference type="ARBA" id="ARBA00022723"/>
    </source>
</evidence>
<evidence type="ECO:0000256" key="7">
    <source>
        <dbReference type="ARBA" id="ARBA00023186"/>
    </source>
</evidence>
<feature type="region of interest" description="Disordered" evidence="8">
    <location>
        <begin position="1"/>
        <end position="26"/>
    </location>
</feature>
<comment type="subcellular location">
    <subcellularLocation>
        <location evidence="1">Mitochondrion intermembrane space</location>
    </subcellularLocation>
</comment>
<keyword evidence="6" id="KW-1015">Disulfide bond</keyword>
<evidence type="ECO:0000313" key="9">
    <source>
        <dbReference type="EMBL" id="CAI5790421.1"/>
    </source>
</evidence>
<keyword evidence="10" id="KW-1185">Reference proteome</keyword>
<dbReference type="EMBL" id="OX395138">
    <property type="protein sequence ID" value="CAI5790421.1"/>
    <property type="molecule type" value="Genomic_DNA"/>
</dbReference>
<dbReference type="GO" id="GO:0016531">
    <property type="term" value="F:copper chaperone activity"/>
    <property type="evidence" value="ECO:0007669"/>
    <property type="project" value="InterPro"/>
</dbReference>
<dbReference type="GO" id="GO:0005507">
    <property type="term" value="F:copper ion binding"/>
    <property type="evidence" value="ECO:0007669"/>
    <property type="project" value="InterPro"/>
</dbReference>
<protein>
    <submittedName>
        <fullName evidence="9">Cytochrome c oxidase copper chaperone-like</fullName>
    </submittedName>
</protein>
<evidence type="ECO:0000256" key="5">
    <source>
        <dbReference type="ARBA" id="ARBA00023128"/>
    </source>
</evidence>
<dbReference type="AlphaFoldDB" id="A0AA35PIP7"/>
<proteinExistence type="inferred from homology"/>
<dbReference type="Gene3D" id="1.10.287.1130">
    <property type="entry name" value="CytochromE C oxidase copper chaperone"/>
    <property type="match status" value="1"/>
</dbReference>
<reference evidence="9" key="1">
    <citation type="submission" date="2022-12" db="EMBL/GenBank/DDBJ databases">
        <authorList>
            <person name="Alioto T."/>
            <person name="Alioto T."/>
            <person name="Gomez Garrido J."/>
        </authorList>
    </citation>
    <scope>NUCLEOTIDE SEQUENCE</scope>
</reference>